<dbReference type="PANTHER" id="PTHR11566">
    <property type="entry name" value="DYNAMIN"/>
    <property type="match status" value="1"/>
</dbReference>
<dbReference type="InterPro" id="IPR020850">
    <property type="entry name" value="GED_dom"/>
</dbReference>
<dbReference type="InterPro" id="IPR001401">
    <property type="entry name" value="Dynamin_GTPase"/>
</dbReference>
<dbReference type="GO" id="GO:0005874">
    <property type="term" value="C:microtubule"/>
    <property type="evidence" value="ECO:0007669"/>
    <property type="project" value="TreeGrafter"/>
</dbReference>
<dbReference type="Proteomes" id="UP001201980">
    <property type="component" value="Unassembled WGS sequence"/>
</dbReference>
<evidence type="ECO:0000256" key="2">
    <source>
        <dbReference type="ARBA" id="ARBA00023134"/>
    </source>
</evidence>
<dbReference type="InterPro" id="IPR045063">
    <property type="entry name" value="Dynamin_N"/>
</dbReference>
<dbReference type="GO" id="GO:0016020">
    <property type="term" value="C:membrane"/>
    <property type="evidence" value="ECO:0007669"/>
    <property type="project" value="TreeGrafter"/>
</dbReference>
<dbReference type="InterPro" id="IPR030381">
    <property type="entry name" value="G_DYNAMIN_dom"/>
</dbReference>
<dbReference type="InterPro" id="IPR027417">
    <property type="entry name" value="P-loop_NTPase"/>
</dbReference>
<dbReference type="AlphaFoldDB" id="A0AAD5WPW5"/>
<dbReference type="PROSITE" id="PS51388">
    <property type="entry name" value="GED"/>
    <property type="match status" value="1"/>
</dbReference>
<dbReference type="InterPro" id="IPR022812">
    <property type="entry name" value="Dynamin"/>
</dbReference>
<feature type="domain" description="GED" evidence="4">
    <location>
        <begin position="599"/>
        <end position="690"/>
    </location>
</feature>
<dbReference type="FunFam" id="3.40.50.300:FF:001425">
    <property type="entry name" value="Dynamin GTPase, putative"/>
    <property type="match status" value="1"/>
</dbReference>
<keyword evidence="7" id="KW-1185">Reference proteome</keyword>
<evidence type="ECO:0000256" key="1">
    <source>
        <dbReference type="ARBA" id="ARBA00022741"/>
    </source>
</evidence>
<dbReference type="Pfam" id="PF00350">
    <property type="entry name" value="Dynamin_N"/>
    <property type="match status" value="1"/>
</dbReference>
<feature type="coiled-coil region" evidence="3">
    <location>
        <begin position="651"/>
        <end position="678"/>
    </location>
</feature>
<gene>
    <name evidence="6" type="ORF">MKZ38_004411</name>
</gene>
<dbReference type="GO" id="GO:0006897">
    <property type="term" value="P:endocytosis"/>
    <property type="evidence" value="ECO:0007669"/>
    <property type="project" value="TreeGrafter"/>
</dbReference>
<dbReference type="SMART" id="SM00053">
    <property type="entry name" value="DYNc"/>
    <property type="match status" value="1"/>
</dbReference>
<dbReference type="EMBL" id="JAKWBI020000259">
    <property type="protein sequence ID" value="KAJ2897735.1"/>
    <property type="molecule type" value="Genomic_DNA"/>
</dbReference>
<keyword evidence="1" id="KW-0547">Nucleotide-binding</keyword>
<accession>A0AAD5WPW5</accession>
<name>A0AAD5WPW5_9PEZI</name>
<dbReference type="Pfam" id="PF01031">
    <property type="entry name" value="Dynamin_M"/>
    <property type="match status" value="1"/>
</dbReference>
<evidence type="ECO:0000313" key="7">
    <source>
        <dbReference type="Proteomes" id="UP001201980"/>
    </source>
</evidence>
<dbReference type="GO" id="GO:0005525">
    <property type="term" value="F:GTP binding"/>
    <property type="evidence" value="ECO:0007669"/>
    <property type="project" value="InterPro"/>
</dbReference>
<evidence type="ECO:0000256" key="3">
    <source>
        <dbReference type="SAM" id="Coils"/>
    </source>
</evidence>
<dbReference type="GO" id="GO:0000266">
    <property type="term" value="P:mitochondrial fission"/>
    <property type="evidence" value="ECO:0007669"/>
    <property type="project" value="TreeGrafter"/>
</dbReference>
<dbReference type="PROSITE" id="PS51718">
    <property type="entry name" value="G_DYNAMIN_2"/>
    <property type="match status" value="1"/>
</dbReference>
<reference evidence="6" key="1">
    <citation type="submission" date="2022-07" db="EMBL/GenBank/DDBJ databases">
        <title>Draft genome sequence of Zalerion maritima ATCC 34329, a (micro)plastics degrading marine fungus.</title>
        <authorList>
            <person name="Paco A."/>
            <person name="Goncalves M.F.M."/>
            <person name="Rocha-Santos T.A.P."/>
            <person name="Alves A."/>
        </authorList>
    </citation>
    <scope>NUCLEOTIDE SEQUENCE</scope>
    <source>
        <strain evidence="6">ATCC 34329</strain>
    </source>
</reference>
<evidence type="ECO:0000259" key="4">
    <source>
        <dbReference type="PROSITE" id="PS51388"/>
    </source>
</evidence>
<dbReference type="SUPFAM" id="SSF52540">
    <property type="entry name" value="P-loop containing nucleoside triphosphate hydrolases"/>
    <property type="match status" value="1"/>
</dbReference>
<evidence type="ECO:0000259" key="5">
    <source>
        <dbReference type="PROSITE" id="PS51718"/>
    </source>
</evidence>
<proteinExistence type="predicted"/>
<dbReference type="GO" id="GO:0048312">
    <property type="term" value="P:intracellular distribution of mitochondria"/>
    <property type="evidence" value="ECO:0007669"/>
    <property type="project" value="TreeGrafter"/>
</dbReference>
<dbReference type="GO" id="GO:0005739">
    <property type="term" value="C:mitochondrion"/>
    <property type="evidence" value="ECO:0007669"/>
    <property type="project" value="TreeGrafter"/>
</dbReference>
<dbReference type="PRINTS" id="PR00195">
    <property type="entry name" value="DYNAMIN"/>
</dbReference>
<dbReference type="GO" id="GO:0003924">
    <property type="term" value="F:GTPase activity"/>
    <property type="evidence" value="ECO:0007669"/>
    <property type="project" value="InterPro"/>
</dbReference>
<evidence type="ECO:0008006" key="8">
    <source>
        <dbReference type="Google" id="ProtNLM"/>
    </source>
</evidence>
<dbReference type="PANTHER" id="PTHR11566:SF149">
    <property type="entry name" value="GTPASE, PUTATIVE (AFU_ORTHOLOGUE AFUA_6G11890)-RELATED"/>
    <property type="match status" value="1"/>
</dbReference>
<dbReference type="GO" id="GO:0008017">
    <property type="term" value="F:microtubule binding"/>
    <property type="evidence" value="ECO:0007669"/>
    <property type="project" value="TreeGrafter"/>
</dbReference>
<comment type="caution">
    <text evidence="6">The sequence shown here is derived from an EMBL/GenBank/DDBJ whole genome shotgun (WGS) entry which is preliminary data.</text>
</comment>
<organism evidence="6 7">
    <name type="scientific">Zalerion maritima</name>
    <dbReference type="NCBI Taxonomy" id="339359"/>
    <lineage>
        <taxon>Eukaryota</taxon>
        <taxon>Fungi</taxon>
        <taxon>Dikarya</taxon>
        <taxon>Ascomycota</taxon>
        <taxon>Pezizomycotina</taxon>
        <taxon>Sordariomycetes</taxon>
        <taxon>Lulworthiomycetidae</taxon>
        <taxon>Lulworthiales</taxon>
        <taxon>Lulworthiaceae</taxon>
        <taxon>Zalerion</taxon>
    </lineage>
</organism>
<keyword evidence="3" id="KW-0175">Coiled coil</keyword>
<dbReference type="GO" id="GO:0016559">
    <property type="term" value="P:peroxisome fission"/>
    <property type="evidence" value="ECO:0007669"/>
    <property type="project" value="TreeGrafter"/>
</dbReference>
<protein>
    <recommendedName>
        <fullName evidence="8">Dynamin family protein</fullName>
    </recommendedName>
</protein>
<dbReference type="InterPro" id="IPR000375">
    <property type="entry name" value="Dynamin_stalk"/>
</dbReference>
<dbReference type="Gene3D" id="1.20.120.1240">
    <property type="entry name" value="Dynamin, middle domain"/>
    <property type="match status" value="1"/>
</dbReference>
<dbReference type="CDD" id="cd08771">
    <property type="entry name" value="DLP_1"/>
    <property type="match status" value="1"/>
</dbReference>
<evidence type="ECO:0000313" key="6">
    <source>
        <dbReference type="EMBL" id="KAJ2897735.1"/>
    </source>
</evidence>
<dbReference type="Gene3D" id="3.40.50.300">
    <property type="entry name" value="P-loop containing nucleotide triphosphate hydrolases"/>
    <property type="match status" value="1"/>
</dbReference>
<keyword evidence="2" id="KW-0342">GTP-binding</keyword>
<sequence length="893" mass="100431">MAAAVALQSKVHRDLLDVIDRLRSMGTNRYVDLPEIIVCGDQSSGKSSVLEAISGMSFPTKDNLCTRFATELVLRRDANREIKVSIHPGNGRSLDEAERLSLFRRELQFQDLDLGGVIEDAKTAMGLSDNKVFSTDILRVELCGPTQPHLTMVDLPGLFRAGSKGQSVNDAKTVRDMVCGYMKRPRSIILAVVSAKSDFNLQDVTELARELDPTRTRTLGLITKPDTLDSGSESEALYLKLAQNTDVVFRLGWHVLKNRDYKMRDSSSSARDEAEEMFFAAGVWTGMNASHLGVASLRYRLSNVLKDQILLQLPNLVLDVEAGITDCKAQLERLGDARETVEEQRRYLHSVSQHFSSLSKAAVDGIYMDVFFHCSAAKGTYRRRLRAVVQNTLTKFEADLRLKGHARTILDEPSSDHEISAGEISRSDYIEEVNTLARNSRGCELAGTPNPLIINELFTHQCQPWREIATNAKNTILTAVDRAVEDILQHVTADKTVEGVARICRVAIDALGRDLDHKVSELLDPHYNTHPITYNRYLTDKVQKIQSDRRRKATETAVRDYFNLQTGNINSACNAQVVLKALIDRIDRRAEVNMERYASDLAIDYMQAYYKVAIKRFVDDFSVLAIERCLISKVPALFGLETVYNLSESDVSRLAGESEEASAERQEYTQKLAVLESTLSDLRRFLSLQQFVVQPHASFIHSTKHHGQDHRTLPWHPQRCPVEPHNLHTIRRLEEQELIPHVLPQLGAAHRGRPHVDNFRVGRITRGELFDLRVMENARRTTAPGRGIRKMSLNTTPRDRARSVVNPSHVLGYDQKRRIEDESSFENVRLTFKWTVTFCSDAQNALALCALAGEQQARAIYESNRCKEAFGTALAPAAASLNRRVANSSLMIE</sequence>
<feature type="domain" description="Dynamin-type G" evidence="5">
    <location>
        <begin position="30"/>
        <end position="314"/>
    </location>
</feature>